<keyword evidence="2" id="KW-1185">Reference proteome</keyword>
<accession>A0A8J4YIY0</accession>
<sequence>MNKDLALCVAAATLSYMLDKKNRKKKRLWSRQWLLRRREESVASRLLRELREEDPDTLRQWTRLDQQQFQDLLALVTSLIKKQDTNMRQAVSPAERLTLTLRYLANSEDDVNVFAANQLSLWRYSEILLLAPGVSPSRRIIQTASAQEGGEGCTGVAFTPYLHACTLKNDEMNDEKARQVRILLETVPLAAS</sequence>
<dbReference type="OrthoDB" id="8192237at2759"/>
<protein>
    <submittedName>
        <fullName evidence="1">Uncharacterized protein</fullName>
    </submittedName>
</protein>
<evidence type="ECO:0000313" key="1">
    <source>
        <dbReference type="EMBL" id="KAG0728948.1"/>
    </source>
</evidence>
<evidence type="ECO:0000313" key="2">
    <source>
        <dbReference type="Proteomes" id="UP000770661"/>
    </source>
</evidence>
<gene>
    <name evidence="1" type="ORF">GWK47_031375</name>
</gene>
<dbReference type="AlphaFoldDB" id="A0A8J4YIY0"/>
<reference evidence="1" key="1">
    <citation type="submission" date="2020-07" db="EMBL/GenBank/DDBJ databases">
        <title>The High-quality genome of the commercially important snow crab, Chionoecetes opilio.</title>
        <authorList>
            <person name="Jeong J.-H."/>
            <person name="Ryu S."/>
        </authorList>
    </citation>
    <scope>NUCLEOTIDE SEQUENCE</scope>
    <source>
        <strain evidence="1">MADBK_172401_WGS</strain>
        <tissue evidence="1">Digestive gland</tissue>
    </source>
</reference>
<name>A0A8J4YIY0_CHIOP</name>
<organism evidence="1 2">
    <name type="scientific">Chionoecetes opilio</name>
    <name type="common">Atlantic snow crab</name>
    <name type="synonym">Cancer opilio</name>
    <dbReference type="NCBI Taxonomy" id="41210"/>
    <lineage>
        <taxon>Eukaryota</taxon>
        <taxon>Metazoa</taxon>
        <taxon>Ecdysozoa</taxon>
        <taxon>Arthropoda</taxon>
        <taxon>Crustacea</taxon>
        <taxon>Multicrustacea</taxon>
        <taxon>Malacostraca</taxon>
        <taxon>Eumalacostraca</taxon>
        <taxon>Eucarida</taxon>
        <taxon>Decapoda</taxon>
        <taxon>Pleocyemata</taxon>
        <taxon>Brachyura</taxon>
        <taxon>Eubrachyura</taxon>
        <taxon>Majoidea</taxon>
        <taxon>Majidae</taxon>
        <taxon>Chionoecetes</taxon>
    </lineage>
</organism>
<dbReference type="Proteomes" id="UP000770661">
    <property type="component" value="Unassembled WGS sequence"/>
</dbReference>
<dbReference type="EMBL" id="JACEEZ010001635">
    <property type="protein sequence ID" value="KAG0728948.1"/>
    <property type="molecule type" value="Genomic_DNA"/>
</dbReference>
<proteinExistence type="predicted"/>
<comment type="caution">
    <text evidence="1">The sequence shown here is derived from an EMBL/GenBank/DDBJ whole genome shotgun (WGS) entry which is preliminary data.</text>
</comment>